<organism evidence="2 3">
    <name type="scientific">Rhodoplanes serenus</name>
    <dbReference type="NCBI Taxonomy" id="200615"/>
    <lineage>
        <taxon>Bacteria</taxon>
        <taxon>Pseudomonadati</taxon>
        <taxon>Pseudomonadota</taxon>
        <taxon>Alphaproteobacteria</taxon>
        <taxon>Hyphomicrobiales</taxon>
        <taxon>Nitrobacteraceae</taxon>
        <taxon>Rhodoplanes</taxon>
    </lineage>
</organism>
<feature type="domain" description="PilZ" evidence="1">
    <location>
        <begin position="62"/>
        <end position="147"/>
    </location>
</feature>
<dbReference type="AlphaFoldDB" id="A0A9X4XGS7"/>
<gene>
    <name evidence="2" type="ORF">GJ689_00215</name>
</gene>
<evidence type="ECO:0000313" key="2">
    <source>
        <dbReference type="EMBL" id="MTW14638.1"/>
    </source>
</evidence>
<sequence>MVKPRSAFRSIIGEPRASGPGCRAATPRGRYDALTCRLPGRFVRIAAMSEIVPPAAPGRRDQRRAPRHLVFATAKIVDPWSPGEPSAEAECAILNLSVSGACLLVENATTVPERFTLRADSGRLEARCVVVWRNRHHVGVTFETPVSLPLDGWPVA</sequence>
<dbReference type="Proteomes" id="UP000438991">
    <property type="component" value="Unassembled WGS sequence"/>
</dbReference>
<dbReference type="EMBL" id="WNKV01000001">
    <property type="protein sequence ID" value="MTW14638.1"/>
    <property type="molecule type" value="Genomic_DNA"/>
</dbReference>
<dbReference type="SUPFAM" id="SSF141371">
    <property type="entry name" value="PilZ domain-like"/>
    <property type="match status" value="1"/>
</dbReference>
<evidence type="ECO:0000259" key="1">
    <source>
        <dbReference type="Pfam" id="PF07238"/>
    </source>
</evidence>
<dbReference type="Gene3D" id="2.40.10.220">
    <property type="entry name" value="predicted glycosyltransferase like domains"/>
    <property type="match status" value="1"/>
</dbReference>
<name>A0A9X4XGS7_9BRAD</name>
<dbReference type="InterPro" id="IPR009875">
    <property type="entry name" value="PilZ_domain"/>
</dbReference>
<evidence type="ECO:0000313" key="3">
    <source>
        <dbReference type="Proteomes" id="UP000438991"/>
    </source>
</evidence>
<protein>
    <recommendedName>
        <fullName evidence="1">PilZ domain-containing protein</fullName>
    </recommendedName>
</protein>
<comment type="caution">
    <text evidence="2">The sequence shown here is derived from an EMBL/GenBank/DDBJ whole genome shotgun (WGS) entry which is preliminary data.</text>
</comment>
<dbReference type="GO" id="GO:0035438">
    <property type="term" value="F:cyclic-di-GMP binding"/>
    <property type="evidence" value="ECO:0007669"/>
    <property type="project" value="InterPro"/>
</dbReference>
<reference evidence="2 3" key="1">
    <citation type="submission" date="2019-11" db="EMBL/GenBank/DDBJ databases">
        <title>Whole-genome sequence of Rhodoplanes serenus DSM 18633, type strain.</title>
        <authorList>
            <person name="Kyndt J.A."/>
            <person name="Meyer T.E."/>
        </authorList>
    </citation>
    <scope>NUCLEOTIDE SEQUENCE [LARGE SCALE GENOMIC DNA]</scope>
    <source>
        <strain evidence="2 3">DSM 18633</strain>
    </source>
</reference>
<dbReference type="Pfam" id="PF07238">
    <property type="entry name" value="PilZ"/>
    <property type="match status" value="1"/>
</dbReference>
<proteinExistence type="predicted"/>
<accession>A0A9X4XGS7</accession>